<evidence type="ECO:0000256" key="1">
    <source>
        <dbReference type="ARBA" id="ARBA00004613"/>
    </source>
</evidence>
<dbReference type="InterPro" id="IPR009079">
    <property type="entry name" value="4_helix_cytokine-like_core"/>
</dbReference>
<feature type="signal peptide" evidence="7">
    <location>
        <begin position="1"/>
        <end position="21"/>
    </location>
</feature>
<dbReference type="PANTHER" id="PTHR11419">
    <property type="entry name" value="INTERFERON GAMMA"/>
    <property type="match status" value="1"/>
</dbReference>
<dbReference type="PANTHER" id="PTHR11419:SF0">
    <property type="entry name" value="INTERFERON GAMMA"/>
    <property type="match status" value="1"/>
</dbReference>
<reference evidence="9" key="1">
    <citation type="submission" date="2025-08" db="UniProtKB">
        <authorList>
            <consortium name="RefSeq"/>
        </authorList>
    </citation>
    <scope>IDENTIFICATION</scope>
    <source>
        <tissue evidence="9">Blood</tissue>
    </source>
</reference>
<dbReference type="FunCoup" id="A0A6P9ALL5">
    <property type="interactions" value="38"/>
</dbReference>
<dbReference type="Proteomes" id="UP001652622">
    <property type="component" value="Unplaced"/>
</dbReference>
<comment type="subcellular location">
    <subcellularLocation>
        <location evidence="1">Secreted</location>
    </subcellularLocation>
</comment>
<dbReference type="GO" id="GO:0005125">
    <property type="term" value="F:cytokine activity"/>
    <property type="evidence" value="ECO:0007669"/>
    <property type="project" value="UniProtKB-KW"/>
</dbReference>
<feature type="region of interest" description="Disordered" evidence="6">
    <location>
        <begin position="150"/>
        <end position="174"/>
    </location>
</feature>
<dbReference type="AlphaFoldDB" id="A0A6P9ALL5"/>
<evidence type="ECO:0000256" key="7">
    <source>
        <dbReference type="SAM" id="SignalP"/>
    </source>
</evidence>
<dbReference type="OMA" id="QIVSMYL"/>
<protein>
    <submittedName>
        <fullName evidence="9">Interferon gamma-like</fullName>
    </submittedName>
</protein>
<dbReference type="SUPFAM" id="SSF47266">
    <property type="entry name" value="4-helical cytokines"/>
    <property type="match status" value="1"/>
</dbReference>
<dbReference type="Pfam" id="PF00714">
    <property type="entry name" value="IFN-gamma"/>
    <property type="match status" value="1"/>
</dbReference>
<evidence type="ECO:0000313" key="9">
    <source>
        <dbReference type="RefSeq" id="XP_034259258.1"/>
    </source>
</evidence>
<dbReference type="InterPro" id="IPR002069">
    <property type="entry name" value="Interferon_gamma"/>
</dbReference>
<keyword evidence="3" id="KW-0202">Cytokine</keyword>
<sequence length="174" mass="20278">MAWRICLFFILMSTCSDVTTGSIFEHIKGSILKLENDFNTSQSDIADKGSIFTHRFKSGLWTEANEKKILLAQMISIYSNMLKNKTRTQTPEHLREIIEAVEQYKTQFSESLKKANDIIEVANLPMNDVKIQRKAISEMFRVLSEVNIEEKKRERRSRGQNPRKQKRHIPNFQG</sequence>
<name>A0A6P9ALL5_PANGU</name>
<keyword evidence="7" id="KW-0732">Signal</keyword>
<feature type="chain" id="PRO_5028309806" evidence="7">
    <location>
        <begin position="22"/>
        <end position="174"/>
    </location>
</feature>
<keyword evidence="5" id="KW-0325">Glycoprotein</keyword>
<evidence type="ECO:0000256" key="4">
    <source>
        <dbReference type="ARBA" id="ARBA00022525"/>
    </source>
</evidence>
<dbReference type="GeneID" id="117655711"/>
<dbReference type="GO" id="GO:0006959">
    <property type="term" value="P:humoral immune response"/>
    <property type="evidence" value="ECO:0007669"/>
    <property type="project" value="TreeGrafter"/>
</dbReference>
<accession>A0A6P9ALL5</accession>
<dbReference type="KEGG" id="pgut:117655711"/>
<dbReference type="Gene3D" id="1.20.1250.10">
    <property type="match status" value="1"/>
</dbReference>
<evidence type="ECO:0000256" key="2">
    <source>
        <dbReference type="ARBA" id="ARBA00007566"/>
    </source>
</evidence>
<evidence type="ECO:0000256" key="5">
    <source>
        <dbReference type="ARBA" id="ARBA00023180"/>
    </source>
</evidence>
<gene>
    <name evidence="9" type="primary">LOC117655711</name>
</gene>
<evidence type="ECO:0000256" key="3">
    <source>
        <dbReference type="ARBA" id="ARBA00022514"/>
    </source>
</evidence>
<feature type="compositionally biased region" description="Basic residues" evidence="6">
    <location>
        <begin position="153"/>
        <end position="174"/>
    </location>
</feature>
<comment type="similarity">
    <text evidence="2">Belongs to the type II (or gamma) interferon family.</text>
</comment>
<dbReference type="GO" id="GO:0005615">
    <property type="term" value="C:extracellular space"/>
    <property type="evidence" value="ECO:0007669"/>
    <property type="project" value="UniProtKB-KW"/>
</dbReference>
<evidence type="ECO:0000313" key="8">
    <source>
        <dbReference type="Proteomes" id="UP001652622"/>
    </source>
</evidence>
<dbReference type="GO" id="GO:0005133">
    <property type="term" value="F:type II interferon receptor binding"/>
    <property type="evidence" value="ECO:0007669"/>
    <property type="project" value="InterPro"/>
</dbReference>
<dbReference type="RefSeq" id="XP_034259258.1">
    <property type="nucleotide sequence ID" value="XM_034403367.1"/>
</dbReference>
<keyword evidence="8" id="KW-1185">Reference proteome</keyword>
<evidence type="ECO:0000256" key="6">
    <source>
        <dbReference type="SAM" id="MobiDB-lite"/>
    </source>
</evidence>
<dbReference type="InParanoid" id="A0A6P9ALL5"/>
<keyword evidence="4" id="KW-0964">Secreted</keyword>
<dbReference type="GO" id="GO:0002250">
    <property type="term" value="P:adaptive immune response"/>
    <property type="evidence" value="ECO:0007669"/>
    <property type="project" value="TreeGrafter"/>
</dbReference>
<proteinExistence type="inferred from homology"/>
<organism evidence="8 9">
    <name type="scientific">Pantherophis guttatus</name>
    <name type="common">Corn snake</name>
    <name type="synonym">Elaphe guttata</name>
    <dbReference type="NCBI Taxonomy" id="94885"/>
    <lineage>
        <taxon>Eukaryota</taxon>
        <taxon>Metazoa</taxon>
        <taxon>Chordata</taxon>
        <taxon>Craniata</taxon>
        <taxon>Vertebrata</taxon>
        <taxon>Euteleostomi</taxon>
        <taxon>Lepidosauria</taxon>
        <taxon>Squamata</taxon>
        <taxon>Bifurcata</taxon>
        <taxon>Unidentata</taxon>
        <taxon>Episquamata</taxon>
        <taxon>Toxicofera</taxon>
        <taxon>Serpentes</taxon>
        <taxon>Colubroidea</taxon>
        <taxon>Colubridae</taxon>
        <taxon>Colubrinae</taxon>
        <taxon>Pantherophis</taxon>
    </lineage>
</organism>